<evidence type="ECO:0000313" key="3">
    <source>
        <dbReference type="Proteomes" id="UP001153292"/>
    </source>
</evidence>
<name>A0ABN8BFF1_CHISP</name>
<evidence type="ECO:0000256" key="1">
    <source>
        <dbReference type="SAM" id="MobiDB-lite"/>
    </source>
</evidence>
<feature type="compositionally biased region" description="Pro residues" evidence="1">
    <location>
        <begin position="140"/>
        <end position="158"/>
    </location>
</feature>
<feature type="compositionally biased region" description="Basic and acidic residues" evidence="1">
    <location>
        <begin position="1"/>
        <end position="11"/>
    </location>
</feature>
<protein>
    <submittedName>
        <fullName evidence="2">Uncharacterized protein</fullName>
    </submittedName>
</protein>
<sequence length="172" mass="18085">MCIDVMRERRGAGPAAAAGPRAPPTASGAPATPCQRREQAAPRAAAAAAAAAPRRAITRPTPARRPTRDTDPRLPTPHSLYEPIQNSARILRYHKLNHRSPTATRARSAADRGAAEPPVCGLAAAQPLPPIHAPLAARRPPAPQPPDLRPVPLAPLHPAPAADAARRRLLLC</sequence>
<gene>
    <name evidence="2" type="ORF">CHILSU_LOCUS8736</name>
</gene>
<keyword evidence="3" id="KW-1185">Reference proteome</keyword>
<proteinExistence type="predicted"/>
<dbReference type="EMBL" id="OU963897">
    <property type="protein sequence ID" value="CAH0405373.1"/>
    <property type="molecule type" value="Genomic_DNA"/>
</dbReference>
<feature type="compositionally biased region" description="Low complexity" evidence="1">
    <location>
        <begin position="12"/>
        <end position="33"/>
    </location>
</feature>
<feature type="compositionally biased region" description="Low complexity" evidence="1">
    <location>
        <begin position="41"/>
        <end position="61"/>
    </location>
</feature>
<feature type="region of interest" description="Disordered" evidence="1">
    <location>
        <begin position="1"/>
        <end position="84"/>
    </location>
</feature>
<dbReference type="Proteomes" id="UP001153292">
    <property type="component" value="Chromosome 4"/>
</dbReference>
<feature type="region of interest" description="Disordered" evidence="1">
    <location>
        <begin position="96"/>
        <end position="159"/>
    </location>
</feature>
<reference evidence="2" key="1">
    <citation type="submission" date="2021-12" db="EMBL/GenBank/DDBJ databases">
        <authorList>
            <person name="King R."/>
        </authorList>
    </citation>
    <scope>NUCLEOTIDE SEQUENCE</scope>
</reference>
<organism evidence="2 3">
    <name type="scientific">Chilo suppressalis</name>
    <name type="common">Asiatic rice borer moth</name>
    <dbReference type="NCBI Taxonomy" id="168631"/>
    <lineage>
        <taxon>Eukaryota</taxon>
        <taxon>Metazoa</taxon>
        <taxon>Ecdysozoa</taxon>
        <taxon>Arthropoda</taxon>
        <taxon>Hexapoda</taxon>
        <taxon>Insecta</taxon>
        <taxon>Pterygota</taxon>
        <taxon>Neoptera</taxon>
        <taxon>Endopterygota</taxon>
        <taxon>Lepidoptera</taxon>
        <taxon>Glossata</taxon>
        <taxon>Ditrysia</taxon>
        <taxon>Pyraloidea</taxon>
        <taxon>Crambidae</taxon>
        <taxon>Crambinae</taxon>
        <taxon>Chilo</taxon>
    </lineage>
</organism>
<evidence type="ECO:0000313" key="2">
    <source>
        <dbReference type="EMBL" id="CAH0405373.1"/>
    </source>
</evidence>
<accession>A0ABN8BFF1</accession>